<evidence type="ECO:0000313" key="2">
    <source>
        <dbReference type="Proteomes" id="UP001162992"/>
    </source>
</evidence>
<keyword evidence="2" id="KW-1185">Reference proteome</keyword>
<accession>A0ACC2EHM3</accession>
<protein>
    <submittedName>
        <fullName evidence="1">Uncharacterized protein</fullName>
    </submittedName>
</protein>
<proteinExistence type="predicted"/>
<gene>
    <name evidence="1" type="ORF">O6H91_02G084400</name>
</gene>
<name>A0ACC2EHM3_DIPCM</name>
<evidence type="ECO:0000313" key="1">
    <source>
        <dbReference type="EMBL" id="KAJ7566006.1"/>
    </source>
</evidence>
<dbReference type="EMBL" id="CM055093">
    <property type="protein sequence ID" value="KAJ7566006.1"/>
    <property type="molecule type" value="Genomic_DNA"/>
</dbReference>
<comment type="caution">
    <text evidence="1">The sequence shown here is derived from an EMBL/GenBank/DDBJ whole genome shotgun (WGS) entry which is preliminary data.</text>
</comment>
<sequence length="556" mass="62415">MHIINGPIKTVVLLVMENRSFDHMLGWLNRIHPEVDGLTGTESNPLSTTDPNSPQIPVTDTATYVDPYDPGHTFEAIREQIFGSDDTSADPPPMNGFAQEAEKESKGLSTAVMSSFKPELLPVHATLAVEFAVFDRWFASIPTSTHPNRSYVHSATSHGLMSNALSDLFKGFPQRTIFDSLDESELSFGIYYQNIPSTITYDSLRQLKHVTKFYDYYLHFKQHAKEGKLPNYTVIEPSYFDSPILPGNDDHPVHDVSNGQRLVKEVYETLRKSPQWNELLLIITYDEHGGFYDHVPTPVKNVPNPDGLNGPAPHFFQFDRLGVRVPTIMVSPWINKGTVVHEPNGPSPYSQYEHSSIPATVKKIFNLKADFLTKRDAWAGTFESIISTRTTPRTDCPGDQMDRKSTSAFAIYLGDGVVSWLSKKQPTISLSSTEAEYKALTTCTKEILWIKMMLLDLHLLEPEKTPIILCDNLSAQSLASNPVFHARSKHIEIAHHFVRDQVIAKEVELQHVSSKECVADIFTKPLGKDLYLMHRSNLGMCSKTMLKLASNVEEGV</sequence>
<dbReference type="Proteomes" id="UP001162992">
    <property type="component" value="Chromosome 2"/>
</dbReference>
<reference evidence="2" key="1">
    <citation type="journal article" date="2024" name="Proc. Natl. Acad. Sci. U.S.A.">
        <title>Extraordinary preservation of gene collinearity over three hundred million years revealed in homosporous lycophytes.</title>
        <authorList>
            <person name="Li C."/>
            <person name="Wickell D."/>
            <person name="Kuo L.Y."/>
            <person name="Chen X."/>
            <person name="Nie B."/>
            <person name="Liao X."/>
            <person name="Peng D."/>
            <person name="Ji J."/>
            <person name="Jenkins J."/>
            <person name="Williams M."/>
            <person name="Shu S."/>
            <person name="Plott C."/>
            <person name="Barry K."/>
            <person name="Rajasekar S."/>
            <person name="Grimwood J."/>
            <person name="Han X."/>
            <person name="Sun S."/>
            <person name="Hou Z."/>
            <person name="He W."/>
            <person name="Dai G."/>
            <person name="Sun C."/>
            <person name="Schmutz J."/>
            <person name="Leebens-Mack J.H."/>
            <person name="Li F.W."/>
            <person name="Wang L."/>
        </authorList>
    </citation>
    <scope>NUCLEOTIDE SEQUENCE [LARGE SCALE GENOMIC DNA]</scope>
    <source>
        <strain evidence="2">cv. PW_Plant_1</strain>
    </source>
</reference>
<organism evidence="1 2">
    <name type="scientific">Diphasiastrum complanatum</name>
    <name type="common">Issler's clubmoss</name>
    <name type="synonym">Lycopodium complanatum</name>
    <dbReference type="NCBI Taxonomy" id="34168"/>
    <lineage>
        <taxon>Eukaryota</taxon>
        <taxon>Viridiplantae</taxon>
        <taxon>Streptophyta</taxon>
        <taxon>Embryophyta</taxon>
        <taxon>Tracheophyta</taxon>
        <taxon>Lycopodiopsida</taxon>
        <taxon>Lycopodiales</taxon>
        <taxon>Lycopodiaceae</taxon>
        <taxon>Lycopodioideae</taxon>
        <taxon>Diphasiastrum</taxon>
    </lineage>
</organism>